<organism evidence="1 2">
    <name type="scientific">Ectobacillus ponti</name>
    <dbReference type="NCBI Taxonomy" id="2961894"/>
    <lineage>
        <taxon>Bacteria</taxon>
        <taxon>Bacillati</taxon>
        <taxon>Bacillota</taxon>
        <taxon>Bacilli</taxon>
        <taxon>Bacillales</taxon>
        <taxon>Bacillaceae</taxon>
        <taxon>Ectobacillus</taxon>
    </lineage>
</organism>
<sequence>MKRYLTSICFFLIALVQIVGHYTGWGIFVWGMTVVCLMLAAYCTKYVKKPERM</sequence>
<reference evidence="1" key="1">
    <citation type="submission" date="2022-07" db="EMBL/GenBank/DDBJ databases">
        <authorList>
            <person name="Li W.-J."/>
            <person name="Deng Q.-Q."/>
        </authorList>
    </citation>
    <scope>NUCLEOTIDE SEQUENCE</scope>
    <source>
        <strain evidence="1">SYSU M60031</strain>
    </source>
</reference>
<protein>
    <submittedName>
        <fullName evidence="1">Uncharacterized protein</fullName>
    </submittedName>
</protein>
<proteinExistence type="predicted"/>
<dbReference type="RefSeq" id="WP_254758330.1">
    <property type="nucleotide sequence ID" value="NZ_JANCLT010000003.1"/>
</dbReference>
<keyword evidence="2" id="KW-1185">Reference proteome</keyword>
<gene>
    <name evidence="1" type="ORF">NK662_07665</name>
</gene>
<dbReference type="AlphaFoldDB" id="A0AA41X834"/>
<evidence type="ECO:0000313" key="1">
    <source>
        <dbReference type="EMBL" id="MCP8968419.1"/>
    </source>
</evidence>
<comment type="caution">
    <text evidence="1">The sequence shown here is derived from an EMBL/GenBank/DDBJ whole genome shotgun (WGS) entry which is preliminary data.</text>
</comment>
<name>A0AA41X834_9BACI</name>
<dbReference type="Proteomes" id="UP001156102">
    <property type="component" value="Unassembled WGS sequence"/>
</dbReference>
<dbReference type="EMBL" id="JANCLT010000003">
    <property type="protein sequence ID" value="MCP8968419.1"/>
    <property type="molecule type" value="Genomic_DNA"/>
</dbReference>
<accession>A0AA41X834</accession>
<evidence type="ECO:0000313" key="2">
    <source>
        <dbReference type="Proteomes" id="UP001156102"/>
    </source>
</evidence>